<accession>A0ACB9EGA4</accession>
<proteinExistence type="predicted"/>
<evidence type="ECO:0000313" key="1">
    <source>
        <dbReference type="EMBL" id="KAI3757969.1"/>
    </source>
</evidence>
<dbReference type="EMBL" id="CM042048">
    <property type="protein sequence ID" value="KAI3757969.1"/>
    <property type="molecule type" value="Genomic_DNA"/>
</dbReference>
<reference evidence="1 2" key="2">
    <citation type="journal article" date="2022" name="Mol. Ecol. Resour.">
        <title>The genomes of chicory, endive, great burdock and yacon provide insights into Asteraceae paleo-polyploidization history and plant inulin production.</title>
        <authorList>
            <person name="Fan W."/>
            <person name="Wang S."/>
            <person name="Wang H."/>
            <person name="Wang A."/>
            <person name="Jiang F."/>
            <person name="Liu H."/>
            <person name="Zhao H."/>
            <person name="Xu D."/>
            <person name="Zhang Y."/>
        </authorList>
    </citation>
    <scope>NUCLEOTIDE SEQUENCE [LARGE SCALE GENOMIC DNA]</scope>
    <source>
        <strain evidence="2">cv. Niubang</strain>
    </source>
</reference>
<keyword evidence="2" id="KW-1185">Reference proteome</keyword>
<name>A0ACB9EGA4_ARCLA</name>
<dbReference type="Proteomes" id="UP001055879">
    <property type="component" value="Linkage Group LG02"/>
</dbReference>
<evidence type="ECO:0000313" key="2">
    <source>
        <dbReference type="Proteomes" id="UP001055879"/>
    </source>
</evidence>
<protein>
    <submittedName>
        <fullName evidence="1">Uncharacterized protein</fullName>
    </submittedName>
</protein>
<comment type="caution">
    <text evidence="1">The sequence shown here is derived from an EMBL/GenBank/DDBJ whole genome shotgun (WGS) entry which is preliminary data.</text>
</comment>
<organism evidence="1 2">
    <name type="scientific">Arctium lappa</name>
    <name type="common">Greater burdock</name>
    <name type="synonym">Lappa major</name>
    <dbReference type="NCBI Taxonomy" id="4217"/>
    <lineage>
        <taxon>Eukaryota</taxon>
        <taxon>Viridiplantae</taxon>
        <taxon>Streptophyta</taxon>
        <taxon>Embryophyta</taxon>
        <taxon>Tracheophyta</taxon>
        <taxon>Spermatophyta</taxon>
        <taxon>Magnoliopsida</taxon>
        <taxon>eudicotyledons</taxon>
        <taxon>Gunneridae</taxon>
        <taxon>Pentapetalae</taxon>
        <taxon>asterids</taxon>
        <taxon>campanulids</taxon>
        <taxon>Asterales</taxon>
        <taxon>Asteraceae</taxon>
        <taxon>Carduoideae</taxon>
        <taxon>Cardueae</taxon>
        <taxon>Arctiinae</taxon>
        <taxon>Arctium</taxon>
    </lineage>
</organism>
<reference evidence="2" key="1">
    <citation type="journal article" date="2022" name="Mol. Ecol. Resour.">
        <title>The genomes of chicory, endive, great burdock and yacon provide insights into Asteraceae palaeo-polyploidization history and plant inulin production.</title>
        <authorList>
            <person name="Fan W."/>
            <person name="Wang S."/>
            <person name="Wang H."/>
            <person name="Wang A."/>
            <person name="Jiang F."/>
            <person name="Liu H."/>
            <person name="Zhao H."/>
            <person name="Xu D."/>
            <person name="Zhang Y."/>
        </authorList>
    </citation>
    <scope>NUCLEOTIDE SEQUENCE [LARGE SCALE GENOMIC DNA]</scope>
    <source>
        <strain evidence="2">cv. Niubang</strain>
    </source>
</reference>
<sequence>MFLDSTTQHLDYTYTLAYGLRGEIVHERFRSGVIDIICRSISRYRSILLNKYSDSDSVTLRLCSEEGVLEQVVETTKAWNSSSELGVSGVVLDEMMKSKVDRDKSGSNATFNFKVF</sequence>
<gene>
    <name evidence="1" type="ORF">L6452_05515</name>
</gene>